<dbReference type="AlphaFoldDB" id="A0A9P5SPF6"/>
<sequence length="143" mass="14681">MRFSTTFLAIAIVALSSSTVSAQVTVDPTRAAACNQCLTEASLVSSPSCKGLDPINNPLIATLTETEKKCVCGLSESDAWMKTCDSKCDYATTNIATIKMFFTQMKTQACTGSKGSDGAATASSSLMVTGVTAAAAIVAAFAL</sequence>
<dbReference type="Proteomes" id="UP000696485">
    <property type="component" value="Unassembled WGS sequence"/>
</dbReference>
<comment type="caution">
    <text evidence="2">The sequence shown here is derived from an EMBL/GenBank/DDBJ whole genome shotgun (WGS) entry which is preliminary data.</text>
</comment>
<accession>A0A9P5SPF6</accession>
<evidence type="ECO:0000313" key="2">
    <source>
        <dbReference type="EMBL" id="KAF9332046.1"/>
    </source>
</evidence>
<feature type="chain" id="PRO_5040408922" evidence="1">
    <location>
        <begin position="23"/>
        <end position="143"/>
    </location>
</feature>
<protein>
    <submittedName>
        <fullName evidence="2">Uncharacterized protein</fullName>
    </submittedName>
</protein>
<organism evidence="2 3">
    <name type="scientific">Podila minutissima</name>
    <dbReference type="NCBI Taxonomy" id="64525"/>
    <lineage>
        <taxon>Eukaryota</taxon>
        <taxon>Fungi</taxon>
        <taxon>Fungi incertae sedis</taxon>
        <taxon>Mucoromycota</taxon>
        <taxon>Mortierellomycotina</taxon>
        <taxon>Mortierellomycetes</taxon>
        <taxon>Mortierellales</taxon>
        <taxon>Mortierellaceae</taxon>
        <taxon>Podila</taxon>
    </lineage>
</organism>
<keyword evidence="1" id="KW-0732">Signal</keyword>
<keyword evidence="3" id="KW-1185">Reference proteome</keyword>
<name>A0A9P5SPF6_9FUNG</name>
<gene>
    <name evidence="2" type="ORF">BG006_005083</name>
</gene>
<feature type="signal peptide" evidence="1">
    <location>
        <begin position="1"/>
        <end position="22"/>
    </location>
</feature>
<evidence type="ECO:0000313" key="3">
    <source>
        <dbReference type="Proteomes" id="UP000696485"/>
    </source>
</evidence>
<dbReference type="EMBL" id="JAAAUY010000285">
    <property type="protein sequence ID" value="KAF9332046.1"/>
    <property type="molecule type" value="Genomic_DNA"/>
</dbReference>
<reference evidence="2" key="1">
    <citation type="journal article" date="2020" name="Fungal Divers.">
        <title>Resolving the Mortierellaceae phylogeny through synthesis of multi-gene phylogenetics and phylogenomics.</title>
        <authorList>
            <person name="Vandepol N."/>
            <person name="Liber J."/>
            <person name="Desiro A."/>
            <person name="Na H."/>
            <person name="Kennedy M."/>
            <person name="Barry K."/>
            <person name="Grigoriev I.V."/>
            <person name="Miller A.N."/>
            <person name="O'Donnell K."/>
            <person name="Stajich J.E."/>
            <person name="Bonito G."/>
        </authorList>
    </citation>
    <scope>NUCLEOTIDE SEQUENCE</scope>
    <source>
        <strain evidence="2">NVP1</strain>
    </source>
</reference>
<evidence type="ECO:0000256" key="1">
    <source>
        <dbReference type="SAM" id="SignalP"/>
    </source>
</evidence>
<proteinExistence type="predicted"/>